<dbReference type="InterPro" id="IPR008278">
    <property type="entry name" value="4-PPantetheinyl_Trfase_dom"/>
</dbReference>
<dbReference type="SUPFAM" id="SSF56214">
    <property type="entry name" value="4'-phosphopantetheinyl transferase"/>
    <property type="match status" value="1"/>
</dbReference>
<evidence type="ECO:0000256" key="1">
    <source>
        <dbReference type="ARBA" id="ARBA00022679"/>
    </source>
</evidence>
<dbReference type="AlphaFoldDB" id="A0A7K1U2D6"/>
<dbReference type="EMBL" id="WRXN01000003">
    <property type="protein sequence ID" value="MVT08513.1"/>
    <property type="molecule type" value="Genomic_DNA"/>
</dbReference>
<proteinExistence type="predicted"/>
<dbReference type="Pfam" id="PF01648">
    <property type="entry name" value="ACPS"/>
    <property type="match status" value="1"/>
</dbReference>
<keyword evidence="4" id="KW-1185">Reference proteome</keyword>
<dbReference type="Gene3D" id="3.90.470.20">
    <property type="entry name" value="4'-phosphopantetheinyl transferase domain"/>
    <property type="match status" value="1"/>
</dbReference>
<dbReference type="GO" id="GO:0000287">
    <property type="term" value="F:magnesium ion binding"/>
    <property type="evidence" value="ECO:0007669"/>
    <property type="project" value="InterPro"/>
</dbReference>
<dbReference type="InterPro" id="IPR037143">
    <property type="entry name" value="4-PPantetheinyl_Trfase_dom_sf"/>
</dbReference>
<name>A0A7K1U2D6_9BACT</name>
<dbReference type="Proteomes" id="UP000461730">
    <property type="component" value="Unassembled WGS sequence"/>
</dbReference>
<reference evidence="3 4" key="1">
    <citation type="submission" date="2019-12" db="EMBL/GenBank/DDBJ databases">
        <title>Chitinophaga sp. strain ysch24 (GDMCC 1.1355), whole genome shotgun sequence.</title>
        <authorList>
            <person name="Zhang X."/>
        </authorList>
    </citation>
    <scope>NUCLEOTIDE SEQUENCE [LARGE SCALE GENOMIC DNA]</scope>
    <source>
        <strain evidence="4">ysch24</strain>
    </source>
</reference>
<protein>
    <submittedName>
        <fullName evidence="3">4'-phosphopantetheinyl transferase superfamily protein</fullName>
    </submittedName>
</protein>
<gene>
    <name evidence="3" type="ORF">GO493_09605</name>
</gene>
<dbReference type="RefSeq" id="WP_157305934.1">
    <property type="nucleotide sequence ID" value="NZ_WRXN01000003.1"/>
</dbReference>
<keyword evidence="1 3" id="KW-0808">Transferase</keyword>
<evidence type="ECO:0000313" key="3">
    <source>
        <dbReference type="EMBL" id="MVT08513.1"/>
    </source>
</evidence>
<evidence type="ECO:0000313" key="4">
    <source>
        <dbReference type="Proteomes" id="UP000461730"/>
    </source>
</evidence>
<dbReference type="GO" id="GO:0008897">
    <property type="term" value="F:holo-[acyl-carrier-protein] synthase activity"/>
    <property type="evidence" value="ECO:0007669"/>
    <property type="project" value="InterPro"/>
</dbReference>
<evidence type="ECO:0000259" key="2">
    <source>
        <dbReference type="Pfam" id="PF01648"/>
    </source>
</evidence>
<accession>A0A7K1U2D6</accession>
<organism evidence="3 4">
    <name type="scientific">Chitinophaga tropicalis</name>
    <dbReference type="NCBI Taxonomy" id="2683588"/>
    <lineage>
        <taxon>Bacteria</taxon>
        <taxon>Pseudomonadati</taxon>
        <taxon>Bacteroidota</taxon>
        <taxon>Chitinophagia</taxon>
        <taxon>Chitinophagales</taxon>
        <taxon>Chitinophagaceae</taxon>
        <taxon>Chitinophaga</taxon>
    </lineage>
</organism>
<feature type="domain" description="4'-phosphopantetheinyl transferase" evidence="2">
    <location>
        <begin position="2"/>
        <end position="99"/>
    </location>
</feature>
<comment type="caution">
    <text evidence="3">The sequence shown here is derived from an EMBL/GenBank/DDBJ whole genome shotgun (WGS) entry which is preliminary data.</text>
</comment>
<sequence length="170" mass="19538">MIGNDIIDLQLAGQESRWQRKGFLNKLFTVQEREMILQAAVPETMVWLLWSCKEAVYKIVNRRTLTRFYAPQQFVCLTLEYNNATAAGTCWYEGQRHSFISHLTENSIHTIAVKYDSFFEHLTVYTEETAFAGIQKSQDGIPYLLSSSFSTIPVSISHHGRYYAQVSLGK</sequence>